<feature type="region of interest" description="Disordered" evidence="1">
    <location>
        <begin position="160"/>
        <end position="206"/>
    </location>
</feature>
<feature type="region of interest" description="Disordered" evidence="1">
    <location>
        <begin position="38"/>
        <end position="146"/>
    </location>
</feature>
<protein>
    <submittedName>
        <fullName evidence="3">Uncharacterized protein</fullName>
    </submittedName>
</protein>
<dbReference type="Proteomes" id="UP000586918">
    <property type="component" value="Unassembled WGS sequence"/>
</dbReference>
<proteinExistence type="predicted"/>
<keyword evidence="4" id="KW-1185">Reference proteome</keyword>
<evidence type="ECO:0000313" key="4">
    <source>
        <dbReference type="Proteomes" id="UP000586918"/>
    </source>
</evidence>
<feature type="compositionally biased region" description="Acidic residues" evidence="1">
    <location>
        <begin position="115"/>
        <end position="127"/>
    </location>
</feature>
<dbReference type="EMBL" id="JAAXKZ010000054">
    <property type="protein sequence ID" value="NMH93007.1"/>
    <property type="molecule type" value="Genomic_DNA"/>
</dbReference>
<feature type="signal peptide" evidence="2">
    <location>
        <begin position="1"/>
        <end position="30"/>
    </location>
</feature>
<gene>
    <name evidence="3" type="ORF">HF519_15785</name>
</gene>
<evidence type="ECO:0000256" key="1">
    <source>
        <dbReference type="SAM" id="MobiDB-lite"/>
    </source>
</evidence>
<sequence>MQMNKTARRVAAVGALSMPLAFAVSGIAGAAALPTTPDLPGAPDASGAAELPGSADALALPGPDGVPNAGAPGLDGEAFQTADLVSGSFPGAQSGSANGEFSGSGSTGSGWTMDGESEFEGDYDAEDGGSAASLPEPPAFDAPAFGVPALPQAPAFDAFGAPAFEAPGAPEFDAPEAPEFEAPSAEQAPSLPRGVDLADGFGQGGPGISVAISFSR</sequence>
<accession>A0A848DJW7</accession>
<feature type="compositionally biased region" description="Polar residues" evidence="1">
    <location>
        <begin position="91"/>
        <end position="101"/>
    </location>
</feature>
<comment type="caution">
    <text evidence="3">The sequence shown here is derived from an EMBL/GenBank/DDBJ whole genome shotgun (WGS) entry which is preliminary data.</text>
</comment>
<dbReference type="AlphaFoldDB" id="A0A848DJW7"/>
<keyword evidence="2" id="KW-0732">Signal</keyword>
<evidence type="ECO:0000256" key="2">
    <source>
        <dbReference type="SAM" id="SignalP"/>
    </source>
</evidence>
<feature type="compositionally biased region" description="Low complexity" evidence="1">
    <location>
        <begin position="180"/>
        <end position="190"/>
    </location>
</feature>
<evidence type="ECO:0000313" key="3">
    <source>
        <dbReference type="EMBL" id="NMH93007.1"/>
    </source>
</evidence>
<organism evidence="3 4">
    <name type="scientific">Pseudonocardia bannensis</name>
    <dbReference type="NCBI Taxonomy" id="630973"/>
    <lineage>
        <taxon>Bacteria</taxon>
        <taxon>Bacillati</taxon>
        <taxon>Actinomycetota</taxon>
        <taxon>Actinomycetes</taxon>
        <taxon>Pseudonocardiales</taxon>
        <taxon>Pseudonocardiaceae</taxon>
        <taxon>Pseudonocardia</taxon>
    </lineage>
</organism>
<name>A0A848DJW7_9PSEU</name>
<feature type="chain" id="PRO_5032729574" evidence="2">
    <location>
        <begin position="31"/>
        <end position="216"/>
    </location>
</feature>
<feature type="compositionally biased region" description="Low complexity" evidence="1">
    <location>
        <begin position="160"/>
        <end position="172"/>
    </location>
</feature>
<dbReference type="RefSeq" id="WP_169413711.1">
    <property type="nucleotide sequence ID" value="NZ_JAAXKZ010000054.1"/>
</dbReference>
<reference evidence="3 4" key="1">
    <citation type="submission" date="2020-04" db="EMBL/GenBank/DDBJ databases">
        <authorList>
            <person name="Klaysubun C."/>
            <person name="Duangmal K."/>
            <person name="Lipun K."/>
        </authorList>
    </citation>
    <scope>NUCLEOTIDE SEQUENCE [LARGE SCALE GENOMIC DNA]</scope>
    <source>
        <strain evidence="3 4">DSM 45300</strain>
    </source>
</reference>